<evidence type="ECO:0000313" key="2">
    <source>
        <dbReference type="Proteomes" id="UP000823749"/>
    </source>
</evidence>
<evidence type="ECO:0008006" key="3">
    <source>
        <dbReference type="Google" id="ProtNLM"/>
    </source>
</evidence>
<accession>A0AAV6HZ76</accession>
<sequence>MAHVFKADVPGLKEEVKVEDDRVLQIRGEKSHEQEEKGTHGTAWSVAAGSSGCRRIRGWTWLRRRFCWCRII</sequence>
<gene>
    <name evidence="1" type="ORF">RHGRI_034096</name>
</gene>
<dbReference type="SUPFAM" id="SSF49764">
    <property type="entry name" value="HSP20-like chaperones"/>
    <property type="match status" value="1"/>
</dbReference>
<proteinExistence type="predicted"/>
<evidence type="ECO:0000313" key="1">
    <source>
        <dbReference type="EMBL" id="KAG5521757.1"/>
    </source>
</evidence>
<dbReference type="AlphaFoldDB" id="A0AAV6HZ76"/>
<organism evidence="1 2">
    <name type="scientific">Rhododendron griersonianum</name>
    <dbReference type="NCBI Taxonomy" id="479676"/>
    <lineage>
        <taxon>Eukaryota</taxon>
        <taxon>Viridiplantae</taxon>
        <taxon>Streptophyta</taxon>
        <taxon>Embryophyta</taxon>
        <taxon>Tracheophyta</taxon>
        <taxon>Spermatophyta</taxon>
        <taxon>Magnoliopsida</taxon>
        <taxon>eudicotyledons</taxon>
        <taxon>Gunneridae</taxon>
        <taxon>Pentapetalae</taxon>
        <taxon>asterids</taxon>
        <taxon>Ericales</taxon>
        <taxon>Ericaceae</taxon>
        <taxon>Ericoideae</taxon>
        <taxon>Rhodoreae</taxon>
        <taxon>Rhododendron</taxon>
    </lineage>
</organism>
<dbReference type="InterPro" id="IPR008978">
    <property type="entry name" value="HSP20-like_chaperone"/>
</dbReference>
<name>A0AAV6HZ76_9ERIC</name>
<keyword evidence="2" id="KW-1185">Reference proteome</keyword>
<dbReference type="Proteomes" id="UP000823749">
    <property type="component" value="Chromosome 12"/>
</dbReference>
<protein>
    <recommendedName>
        <fullName evidence="3">SHSP domain-containing protein</fullName>
    </recommendedName>
</protein>
<dbReference type="Gene3D" id="2.60.40.790">
    <property type="match status" value="1"/>
</dbReference>
<comment type="caution">
    <text evidence="1">The sequence shown here is derived from an EMBL/GenBank/DDBJ whole genome shotgun (WGS) entry which is preliminary data.</text>
</comment>
<dbReference type="EMBL" id="JACTNZ010000012">
    <property type="protein sequence ID" value="KAG5521757.1"/>
    <property type="molecule type" value="Genomic_DNA"/>
</dbReference>
<reference evidence="1" key="1">
    <citation type="submission" date="2020-08" db="EMBL/GenBank/DDBJ databases">
        <title>Plant Genome Project.</title>
        <authorList>
            <person name="Zhang R.-G."/>
        </authorList>
    </citation>
    <scope>NUCLEOTIDE SEQUENCE</scope>
    <source>
        <strain evidence="1">WSP0</strain>
        <tissue evidence="1">Leaf</tissue>
    </source>
</reference>